<accession>E0UT75</accession>
<dbReference type="Proteomes" id="UP000007803">
    <property type="component" value="Chromosome"/>
</dbReference>
<dbReference type="STRING" id="563040.Saut_0129"/>
<evidence type="ECO:0000313" key="1">
    <source>
        <dbReference type="EMBL" id="ADN08178.1"/>
    </source>
</evidence>
<dbReference type="OrthoDB" id="5540941at2"/>
<dbReference type="eggNOG" id="COG2337">
    <property type="taxonomic scope" value="Bacteria"/>
</dbReference>
<protein>
    <recommendedName>
        <fullName evidence="3">Type II toxin-antitoxin system PemK/MazF family toxin</fullName>
    </recommendedName>
</protein>
<sequence>MVGDIYYINMPYSDFTKSKGRPVLVFQSISKDDFLILPLTSNLSREGIKITTEDIADGSLKKDSVIIVPKLTAVDSSLIKGSKFIASLKEKSFLHVKKTLCEKLEC</sequence>
<dbReference type="HOGENOM" id="CLU_121823_6_0_7"/>
<evidence type="ECO:0008006" key="3">
    <source>
        <dbReference type="Google" id="ProtNLM"/>
    </source>
</evidence>
<dbReference type="InterPro" id="IPR003477">
    <property type="entry name" value="PemK-like"/>
</dbReference>
<dbReference type="GO" id="GO:0003677">
    <property type="term" value="F:DNA binding"/>
    <property type="evidence" value="ECO:0007669"/>
    <property type="project" value="InterPro"/>
</dbReference>
<dbReference type="EMBL" id="CP002205">
    <property type="protein sequence ID" value="ADN08178.1"/>
    <property type="molecule type" value="Genomic_DNA"/>
</dbReference>
<dbReference type="InterPro" id="IPR011067">
    <property type="entry name" value="Plasmid_toxin/cell-grow_inhib"/>
</dbReference>
<dbReference type="Gene3D" id="2.30.30.110">
    <property type="match status" value="1"/>
</dbReference>
<dbReference type="SUPFAM" id="SSF50118">
    <property type="entry name" value="Cell growth inhibitor/plasmid maintenance toxic component"/>
    <property type="match status" value="1"/>
</dbReference>
<keyword evidence="2" id="KW-1185">Reference proteome</keyword>
<gene>
    <name evidence="1" type="ordered locus">Saut_0129</name>
</gene>
<dbReference type="RefSeq" id="WP_013325934.1">
    <property type="nucleotide sequence ID" value="NC_014506.1"/>
</dbReference>
<dbReference type="Pfam" id="PF02452">
    <property type="entry name" value="PemK_toxin"/>
    <property type="match status" value="1"/>
</dbReference>
<reference evidence="2" key="1">
    <citation type="journal article" date="2010" name="Stand. Genomic Sci.">
        <title>Complete genome sequence of Sulfurimonas autotrophica type strain (OK10).</title>
        <authorList>
            <person name="Sikorski J."/>
            <person name="Munk C."/>
            <person name="Lapidus A."/>
            <person name="Djao O."/>
            <person name="Lucas S."/>
            <person name="Glavina Del Rio T."/>
            <person name="Nolan M."/>
            <person name="Tice H."/>
            <person name="Han C."/>
            <person name="Cheng J."/>
            <person name="Tapia R."/>
            <person name="Goodwin L."/>
            <person name="Pitluck S."/>
            <person name="Liolios K."/>
            <person name="Ivanova N."/>
            <person name="Mavromatis K."/>
            <person name="Mikhailova N."/>
            <person name="Pati A."/>
            <person name="Sims D."/>
            <person name="Meincke L."/>
            <person name="Brettin T."/>
            <person name="Detter J."/>
            <person name="Chen A."/>
            <person name="Palaniappan K."/>
            <person name="Land M."/>
            <person name="Hauser L."/>
            <person name="Chang Y."/>
            <person name="Jeffries C."/>
            <person name="Rohde M."/>
            <person name="Lang E."/>
            <person name="Spring S."/>
            <person name="Goker M."/>
            <person name="Woyke T."/>
            <person name="Bristow J."/>
            <person name="Eisen J."/>
            <person name="Markowitz V."/>
            <person name="Hugenholtz P."/>
            <person name="Kyrpides N."/>
            <person name="Klenk H."/>
        </authorList>
    </citation>
    <scope>NUCLEOTIDE SEQUENCE [LARGE SCALE GENOMIC DNA]</scope>
    <source>
        <strain evidence="2">ATCC BAA-671 / DSM 16294 / JCM 11897 / OK10</strain>
    </source>
</reference>
<dbReference type="AlphaFoldDB" id="E0UT75"/>
<name>E0UT75_SULAO</name>
<organism evidence="1 2">
    <name type="scientific">Sulfurimonas autotrophica (strain ATCC BAA-671 / DSM 16294 / JCM 11897 / OK10)</name>
    <dbReference type="NCBI Taxonomy" id="563040"/>
    <lineage>
        <taxon>Bacteria</taxon>
        <taxon>Pseudomonadati</taxon>
        <taxon>Campylobacterota</taxon>
        <taxon>Epsilonproteobacteria</taxon>
        <taxon>Campylobacterales</taxon>
        <taxon>Sulfurimonadaceae</taxon>
        <taxon>Sulfurimonas</taxon>
    </lineage>
</organism>
<proteinExistence type="predicted"/>
<dbReference type="KEGG" id="sua:Saut_0129"/>
<evidence type="ECO:0000313" key="2">
    <source>
        <dbReference type="Proteomes" id="UP000007803"/>
    </source>
</evidence>